<dbReference type="Proteomes" id="UP000712080">
    <property type="component" value="Unassembled WGS sequence"/>
</dbReference>
<dbReference type="AlphaFoldDB" id="A0A972FV12"/>
<keyword evidence="3" id="KW-1185">Reference proteome</keyword>
<protein>
    <submittedName>
        <fullName evidence="2">YceI family protein</fullName>
    </submittedName>
</protein>
<evidence type="ECO:0000259" key="1">
    <source>
        <dbReference type="SMART" id="SM00867"/>
    </source>
</evidence>
<dbReference type="PANTHER" id="PTHR34406:SF1">
    <property type="entry name" value="PROTEIN YCEI"/>
    <property type="match status" value="1"/>
</dbReference>
<dbReference type="SUPFAM" id="SSF101874">
    <property type="entry name" value="YceI-like"/>
    <property type="match status" value="1"/>
</dbReference>
<dbReference type="PANTHER" id="PTHR34406">
    <property type="entry name" value="PROTEIN YCEI"/>
    <property type="match status" value="1"/>
</dbReference>
<dbReference type="Pfam" id="PF04264">
    <property type="entry name" value="YceI"/>
    <property type="match status" value="1"/>
</dbReference>
<dbReference type="SMART" id="SM00867">
    <property type="entry name" value="YceI"/>
    <property type="match status" value="1"/>
</dbReference>
<dbReference type="InterPro" id="IPR036761">
    <property type="entry name" value="TTHA0802/YceI-like_sf"/>
</dbReference>
<sequence length="178" mass="19777">MKTHNWSLDAKHSEVYFKVRHLLISSVTGSFRQFTGRLLAADMDTFEGATLEATLDVYSIDTNETDRDEHLKTPEFLDADSFPEIKLNGTNFRHVSGDRFDFDAELTVKGTSKTIPMQLNFGGETKDGFGNHRAGVELVGKINRKDFGIHYSATTDAGGLVIGEEVTLSANLQFVREA</sequence>
<gene>
    <name evidence="2" type="ORF">G6047_08800</name>
</gene>
<feature type="domain" description="Lipid/polyisoprenoid-binding YceI-like" evidence="1">
    <location>
        <begin position="5"/>
        <end position="175"/>
    </location>
</feature>
<proteinExistence type="predicted"/>
<dbReference type="EMBL" id="JAAMPU010000104">
    <property type="protein sequence ID" value="NMH28130.1"/>
    <property type="molecule type" value="Genomic_DNA"/>
</dbReference>
<dbReference type="InterPro" id="IPR007372">
    <property type="entry name" value="Lipid/polyisoprenoid-bd_YceI"/>
</dbReference>
<dbReference type="RefSeq" id="WP_169527236.1">
    <property type="nucleotide sequence ID" value="NZ_JAAMPU010000104.1"/>
</dbReference>
<organism evidence="2 3">
    <name type="scientific">Flavobacterium silvaticum</name>
    <dbReference type="NCBI Taxonomy" id="1852020"/>
    <lineage>
        <taxon>Bacteria</taxon>
        <taxon>Pseudomonadati</taxon>
        <taxon>Bacteroidota</taxon>
        <taxon>Flavobacteriia</taxon>
        <taxon>Flavobacteriales</taxon>
        <taxon>Flavobacteriaceae</taxon>
        <taxon>Flavobacterium</taxon>
    </lineage>
</organism>
<reference evidence="2" key="1">
    <citation type="submission" date="2020-02" db="EMBL/GenBank/DDBJ databases">
        <title>Flavobacterium sp. genome.</title>
        <authorList>
            <person name="Jung H.S."/>
            <person name="Baek J.H."/>
            <person name="Jeon C.O."/>
        </authorList>
    </citation>
    <scope>NUCLEOTIDE SEQUENCE</scope>
    <source>
        <strain evidence="2">SE-s28</strain>
    </source>
</reference>
<dbReference type="Gene3D" id="2.40.128.110">
    <property type="entry name" value="Lipid/polyisoprenoid-binding, YceI-like"/>
    <property type="match status" value="1"/>
</dbReference>
<evidence type="ECO:0000313" key="3">
    <source>
        <dbReference type="Proteomes" id="UP000712080"/>
    </source>
</evidence>
<evidence type="ECO:0000313" key="2">
    <source>
        <dbReference type="EMBL" id="NMH28130.1"/>
    </source>
</evidence>
<name>A0A972FV12_9FLAO</name>
<accession>A0A972FV12</accession>
<comment type="caution">
    <text evidence="2">The sequence shown here is derived from an EMBL/GenBank/DDBJ whole genome shotgun (WGS) entry which is preliminary data.</text>
</comment>